<sequence length="188" mass="21406">MTAASNTDPAWVSDVLTFWFDKLGRKGWFVKDASIDDEIRQRFAPLVDEINRRPIDTAISSPDHVLASVIVLDQFTRNIYRGEPQSFAYDELARAVARLAIALHMDNRIPLDRRVFLYLPFEHSEALADQERAVELITTLGDAEFTRYAEAHRDVIARFGRFPHRNAILGRPSTAEETAFLQQPGSSF</sequence>
<evidence type="ECO:0000313" key="1">
    <source>
        <dbReference type="EMBL" id="KWT70505.1"/>
    </source>
</evidence>
<dbReference type="Gene3D" id="1.25.40.10">
    <property type="entry name" value="Tetratricopeptide repeat domain"/>
    <property type="match status" value="1"/>
</dbReference>
<dbReference type="STRING" id="121290.APY04_0949"/>
<dbReference type="InterPro" id="IPR010323">
    <property type="entry name" value="DUF924"/>
</dbReference>
<dbReference type="InterPro" id="IPR011990">
    <property type="entry name" value="TPR-like_helical_dom_sf"/>
</dbReference>
<name>A0A109BL44_HYPSL</name>
<evidence type="ECO:0008006" key="3">
    <source>
        <dbReference type="Google" id="ProtNLM"/>
    </source>
</evidence>
<dbReference type="OrthoDB" id="7593450at2"/>
<keyword evidence="2" id="KW-1185">Reference proteome</keyword>
<dbReference type="EMBL" id="LMTR01000031">
    <property type="protein sequence ID" value="KWT70505.1"/>
    <property type="molecule type" value="Genomic_DNA"/>
</dbReference>
<dbReference type="SUPFAM" id="SSF48452">
    <property type="entry name" value="TPR-like"/>
    <property type="match status" value="1"/>
</dbReference>
<dbReference type="AlphaFoldDB" id="A0A109BL44"/>
<gene>
    <name evidence="1" type="ORF">APY04_0949</name>
</gene>
<dbReference type="Gene3D" id="1.20.58.320">
    <property type="entry name" value="TPR-like"/>
    <property type="match status" value="1"/>
</dbReference>
<dbReference type="Proteomes" id="UP000059074">
    <property type="component" value="Unassembled WGS sequence"/>
</dbReference>
<reference evidence="1 2" key="1">
    <citation type="submission" date="2015-10" db="EMBL/GenBank/DDBJ databases">
        <title>Transcriptomic analysis of a linuron degrading triple-species bacterial consortium.</title>
        <authorList>
            <person name="Albers P."/>
        </authorList>
    </citation>
    <scope>NUCLEOTIDE SEQUENCE [LARGE SCALE GENOMIC DNA]</scope>
    <source>
        <strain evidence="1 2">WDL6</strain>
    </source>
</reference>
<evidence type="ECO:0000313" key="2">
    <source>
        <dbReference type="Proteomes" id="UP000059074"/>
    </source>
</evidence>
<dbReference type="Pfam" id="PF06041">
    <property type="entry name" value="DUF924"/>
    <property type="match status" value="1"/>
</dbReference>
<dbReference type="RefSeq" id="WP_068460160.1">
    <property type="nucleotide sequence ID" value="NZ_LMTR01000031.1"/>
</dbReference>
<accession>A0A109BL44</accession>
<comment type="caution">
    <text evidence="1">The sequence shown here is derived from an EMBL/GenBank/DDBJ whole genome shotgun (WGS) entry which is preliminary data.</text>
</comment>
<protein>
    <recommendedName>
        <fullName evidence="3">Transmembrane protein</fullName>
    </recommendedName>
</protein>
<organism evidence="1 2">
    <name type="scientific">Hyphomicrobium sulfonivorans</name>
    <dbReference type="NCBI Taxonomy" id="121290"/>
    <lineage>
        <taxon>Bacteria</taxon>
        <taxon>Pseudomonadati</taxon>
        <taxon>Pseudomonadota</taxon>
        <taxon>Alphaproteobacteria</taxon>
        <taxon>Hyphomicrobiales</taxon>
        <taxon>Hyphomicrobiaceae</taxon>
        <taxon>Hyphomicrobium</taxon>
    </lineage>
</organism>
<proteinExistence type="predicted"/>
<dbReference type="PATRIC" id="fig|121290.4.peg.3052"/>